<dbReference type="InterPro" id="IPR029058">
    <property type="entry name" value="AB_hydrolase_fold"/>
</dbReference>
<gene>
    <name evidence="3" type="ORF">IQ22_00632</name>
</gene>
<dbReference type="InterPro" id="IPR049492">
    <property type="entry name" value="BD-FAE-like_dom"/>
</dbReference>
<dbReference type="AlphaFoldDB" id="A0A562QMX8"/>
<feature type="signal peptide" evidence="1">
    <location>
        <begin position="1"/>
        <end position="29"/>
    </location>
</feature>
<dbReference type="InterPro" id="IPR048124">
    <property type="entry name" value="Tannase_B"/>
</dbReference>
<dbReference type="NCBIfam" id="NF041556">
    <property type="entry name" value="tannase_B"/>
    <property type="match status" value="1"/>
</dbReference>
<evidence type="ECO:0000313" key="4">
    <source>
        <dbReference type="Proteomes" id="UP000316905"/>
    </source>
</evidence>
<dbReference type="Proteomes" id="UP000316905">
    <property type="component" value="Unassembled WGS sequence"/>
</dbReference>
<organism evidence="3 4">
    <name type="scientific">Pseudomonas duriflava</name>
    <dbReference type="NCBI Taxonomy" id="459528"/>
    <lineage>
        <taxon>Bacteria</taxon>
        <taxon>Pseudomonadati</taxon>
        <taxon>Pseudomonadota</taxon>
        <taxon>Gammaproteobacteria</taxon>
        <taxon>Pseudomonadales</taxon>
        <taxon>Pseudomonadaceae</taxon>
        <taxon>Pseudomonas</taxon>
    </lineage>
</organism>
<accession>A0A562QMX8</accession>
<comment type="caution">
    <text evidence="3">The sequence shown here is derived from an EMBL/GenBank/DDBJ whole genome shotgun (WGS) entry which is preliminary data.</text>
</comment>
<evidence type="ECO:0000256" key="1">
    <source>
        <dbReference type="SAM" id="SignalP"/>
    </source>
</evidence>
<dbReference type="RefSeq" id="WP_145137917.1">
    <property type="nucleotide sequence ID" value="NZ_VLKY01000002.1"/>
</dbReference>
<dbReference type="SUPFAM" id="SSF53474">
    <property type="entry name" value="alpha/beta-Hydrolases"/>
    <property type="match status" value="1"/>
</dbReference>
<keyword evidence="1" id="KW-0732">Signal</keyword>
<dbReference type="Pfam" id="PF20434">
    <property type="entry name" value="BD-FAE"/>
    <property type="match status" value="1"/>
</dbReference>
<reference evidence="3 4" key="1">
    <citation type="journal article" date="2015" name="Stand. Genomic Sci.">
        <title>Genomic Encyclopedia of Bacterial and Archaeal Type Strains, Phase III: the genomes of soil and plant-associated and newly described type strains.</title>
        <authorList>
            <person name="Whitman W.B."/>
            <person name="Woyke T."/>
            <person name="Klenk H.P."/>
            <person name="Zhou Y."/>
            <person name="Lilburn T.G."/>
            <person name="Beck B.J."/>
            <person name="De Vos P."/>
            <person name="Vandamme P."/>
            <person name="Eisen J.A."/>
            <person name="Garrity G."/>
            <person name="Hugenholtz P."/>
            <person name="Kyrpides N.C."/>
        </authorList>
    </citation>
    <scope>NUCLEOTIDE SEQUENCE [LARGE SCALE GENOMIC DNA]</scope>
    <source>
        <strain evidence="3 4">CGMCC 1.6858</strain>
    </source>
</reference>
<sequence length="565" mass="60662">MWATSMKFPFRRMVLCGALGATASFSVYASNGNNQDALRFNPDSGGTAGQVSVYGQTVNYTAYTVSYVSKPVKADQQVMTIYIPSTATKNSAIFMPLNTGGYNQISLSAPADVTEDNESGSTRAAALALSKGIVVVSPAGRGRNTTMDVNGVTTEVGNGPAAIVDLKAAVRYLKHNDSVMLGSAEKIVISGTSGGGAFSSLIGATGDSPVFKRYLNEIGAANASDSVFAVSPFCPITDIDNANAAYEYFFYGSGITTVNRSSTSILTMTANDQRLSGVMANMYPNYINGLGLKNPNTGVPLRLNSYSPDAVMGGSYRNYLYGILGDSATRFIIDSGYVNADGSLNEDGQAYMSTPTAMNGATSGLAPQDFIGWNASTKTATLTSWKNFLRFMNRLKPVGAFDNGFYYVTGEMDVFNTDPTALQNDVTVAEGWNHFDVNLGDAIVKAGLKGVSGYTSLNNFKVPDAVAQWAAMMNPMYFIVKSKRNTGLDVNPYAAQMYNTSKVAKHWRIRVGSYDRDSSPFISMNLATALQNQGKDVDYKIAWNQPHSGNYDNVDMINWILKISQ</sequence>
<protein>
    <recommendedName>
        <fullName evidence="2">BD-FAE-like domain-containing protein</fullName>
    </recommendedName>
</protein>
<dbReference type="EMBL" id="VLKY01000002">
    <property type="protein sequence ID" value="TWI57416.1"/>
    <property type="molecule type" value="Genomic_DNA"/>
</dbReference>
<evidence type="ECO:0000313" key="3">
    <source>
        <dbReference type="EMBL" id="TWI57416.1"/>
    </source>
</evidence>
<keyword evidence="4" id="KW-1185">Reference proteome</keyword>
<feature type="chain" id="PRO_5021894899" description="BD-FAE-like domain-containing protein" evidence="1">
    <location>
        <begin position="30"/>
        <end position="565"/>
    </location>
</feature>
<feature type="domain" description="BD-FAE-like" evidence="2">
    <location>
        <begin position="158"/>
        <end position="266"/>
    </location>
</feature>
<name>A0A562QMX8_9PSED</name>
<dbReference type="OrthoDB" id="923957at2"/>
<evidence type="ECO:0000259" key="2">
    <source>
        <dbReference type="Pfam" id="PF20434"/>
    </source>
</evidence>
<dbReference type="Gene3D" id="3.40.50.1820">
    <property type="entry name" value="alpha/beta hydrolase"/>
    <property type="match status" value="1"/>
</dbReference>
<proteinExistence type="predicted"/>